<keyword evidence="4 8" id="KW-0812">Transmembrane</keyword>
<keyword evidence="3 7" id="KW-0813">Transport</keyword>
<evidence type="ECO:0000313" key="10">
    <source>
        <dbReference type="EMBL" id="KAF7193680.1"/>
    </source>
</evidence>
<keyword evidence="5 8" id="KW-1133">Transmembrane helix</keyword>
<dbReference type="PROSITE" id="PS50850">
    <property type="entry name" value="MFS"/>
    <property type="match status" value="1"/>
</dbReference>
<feature type="transmembrane region" description="Helical" evidence="8">
    <location>
        <begin position="98"/>
        <end position="116"/>
    </location>
</feature>
<keyword evidence="6 8" id="KW-0472">Membrane</keyword>
<dbReference type="InterPro" id="IPR003663">
    <property type="entry name" value="Sugar/inositol_transpt"/>
</dbReference>
<comment type="subcellular location">
    <subcellularLocation>
        <location evidence="1">Membrane</location>
        <topology evidence="1">Multi-pass membrane protein</topology>
    </subcellularLocation>
</comment>
<feature type="transmembrane region" description="Helical" evidence="8">
    <location>
        <begin position="436"/>
        <end position="457"/>
    </location>
</feature>
<dbReference type="EMBL" id="JABCIY010000077">
    <property type="protein sequence ID" value="KAF7193680.1"/>
    <property type="molecule type" value="Genomic_DNA"/>
</dbReference>
<keyword evidence="11" id="KW-1185">Reference proteome</keyword>
<organism evidence="10 11">
    <name type="scientific">Pseudocercospora fuligena</name>
    <dbReference type="NCBI Taxonomy" id="685502"/>
    <lineage>
        <taxon>Eukaryota</taxon>
        <taxon>Fungi</taxon>
        <taxon>Dikarya</taxon>
        <taxon>Ascomycota</taxon>
        <taxon>Pezizomycotina</taxon>
        <taxon>Dothideomycetes</taxon>
        <taxon>Dothideomycetidae</taxon>
        <taxon>Mycosphaerellales</taxon>
        <taxon>Mycosphaerellaceae</taxon>
        <taxon>Pseudocercospora</taxon>
    </lineage>
</organism>
<gene>
    <name evidence="10" type="ORF">HII31_05026</name>
</gene>
<dbReference type="Pfam" id="PF00083">
    <property type="entry name" value="Sugar_tr"/>
    <property type="match status" value="1"/>
</dbReference>
<dbReference type="OrthoDB" id="6612291at2759"/>
<evidence type="ECO:0000256" key="3">
    <source>
        <dbReference type="ARBA" id="ARBA00022448"/>
    </source>
</evidence>
<dbReference type="InterPro" id="IPR036259">
    <property type="entry name" value="MFS_trans_sf"/>
</dbReference>
<evidence type="ECO:0000256" key="5">
    <source>
        <dbReference type="ARBA" id="ARBA00022989"/>
    </source>
</evidence>
<feature type="transmembrane region" description="Helical" evidence="8">
    <location>
        <begin position="275"/>
        <end position="297"/>
    </location>
</feature>
<keyword evidence="10" id="KW-0762">Sugar transport</keyword>
<feature type="transmembrane region" description="Helical" evidence="8">
    <location>
        <begin position="71"/>
        <end position="91"/>
    </location>
</feature>
<dbReference type="PANTHER" id="PTHR48022:SF45">
    <property type="entry name" value="MAJOR FACILITATOR SUPERFAMILY (MFS) PROFILE DOMAIN-CONTAINING PROTEIN-RELATED"/>
    <property type="match status" value="1"/>
</dbReference>
<dbReference type="PRINTS" id="PR00171">
    <property type="entry name" value="SUGRTRNSPORT"/>
</dbReference>
<feature type="transmembrane region" description="Helical" evidence="8">
    <location>
        <begin position="312"/>
        <end position="334"/>
    </location>
</feature>
<proteinExistence type="inferred from homology"/>
<evidence type="ECO:0000259" key="9">
    <source>
        <dbReference type="PROSITE" id="PS50850"/>
    </source>
</evidence>
<dbReference type="NCBIfam" id="TIGR00879">
    <property type="entry name" value="SP"/>
    <property type="match status" value="1"/>
</dbReference>
<feature type="transmembrane region" description="Helical" evidence="8">
    <location>
        <begin position="373"/>
        <end position="394"/>
    </location>
</feature>
<evidence type="ECO:0000256" key="6">
    <source>
        <dbReference type="ARBA" id="ARBA00023136"/>
    </source>
</evidence>
<evidence type="ECO:0000256" key="2">
    <source>
        <dbReference type="ARBA" id="ARBA00010992"/>
    </source>
</evidence>
<dbReference type="SUPFAM" id="SSF103473">
    <property type="entry name" value="MFS general substrate transporter"/>
    <property type="match status" value="1"/>
</dbReference>
<name>A0A8H6RKU5_9PEZI</name>
<accession>A0A8H6RKU5</accession>
<dbReference type="InterPro" id="IPR050360">
    <property type="entry name" value="MFS_Sugar_Transporters"/>
</dbReference>
<dbReference type="GO" id="GO:0016020">
    <property type="term" value="C:membrane"/>
    <property type="evidence" value="ECO:0007669"/>
    <property type="project" value="UniProtKB-SubCell"/>
</dbReference>
<feature type="transmembrane region" description="Helical" evidence="8">
    <location>
        <begin position="154"/>
        <end position="173"/>
    </location>
</feature>
<evidence type="ECO:0000256" key="1">
    <source>
        <dbReference type="ARBA" id="ARBA00004141"/>
    </source>
</evidence>
<comment type="caution">
    <text evidence="10">The sequence shown here is derived from an EMBL/GenBank/DDBJ whole genome shotgun (WGS) entry which is preliminary data.</text>
</comment>
<dbReference type="Proteomes" id="UP000660729">
    <property type="component" value="Unassembled WGS sequence"/>
</dbReference>
<feature type="domain" description="Major facilitator superfamily (MFS) profile" evidence="9">
    <location>
        <begin position="16"/>
        <end position="461"/>
    </location>
</feature>
<protein>
    <submittedName>
        <fullName evidence="10">Sugar transporter STL1</fullName>
    </submittedName>
</protein>
<reference evidence="10" key="1">
    <citation type="submission" date="2020-04" db="EMBL/GenBank/DDBJ databases">
        <title>Draft genome resource of the tomato pathogen Pseudocercospora fuligena.</title>
        <authorList>
            <person name="Zaccaron A."/>
        </authorList>
    </citation>
    <scope>NUCLEOTIDE SEQUENCE</scope>
    <source>
        <strain evidence="10">PF001</strain>
    </source>
</reference>
<dbReference type="InterPro" id="IPR005828">
    <property type="entry name" value="MFS_sugar_transport-like"/>
</dbReference>
<dbReference type="InterPro" id="IPR020846">
    <property type="entry name" value="MFS_dom"/>
</dbReference>
<evidence type="ECO:0000256" key="7">
    <source>
        <dbReference type="RuleBase" id="RU003346"/>
    </source>
</evidence>
<dbReference type="GO" id="GO:0005351">
    <property type="term" value="F:carbohydrate:proton symporter activity"/>
    <property type="evidence" value="ECO:0007669"/>
    <property type="project" value="TreeGrafter"/>
</dbReference>
<dbReference type="Gene3D" id="1.20.1250.20">
    <property type="entry name" value="MFS general substrate transporter like domains"/>
    <property type="match status" value="1"/>
</dbReference>
<evidence type="ECO:0000256" key="4">
    <source>
        <dbReference type="ARBA" id="ARBA00022692"/>
    </source>
</evidence>
<dbReference type="AlphaFoldDB" id="A0A8H6RKU5"/>
<comment type="similarity">
    <text evidence="2 7">Belongs to the major facilitator superfamily. Sugar transporter (TC 2.A.1.1) family.</text>
</comment>
<feature type="transmembrane region" description="Helical" evidence="8">
    <location>
        <begin position="406"/>
        <end position="424"/>
    </location>
</feature>
<feature type="transmembrane region" description="Helical" evidence="8">
    <location>
        <begin position="341"/>
        <end position="361"/>
    </location>
</feature>
<evidence type="ECO:0000256" key="8">
    <source>
        <dbReference type="SAM" id="Phobius"/>
    </source>
</evidence>
<dbReference type="PANTHER" id="PTHR48022">
    <property type="entry name" value="PLASTIDIC GLUCOSE TRANSPORTER 4"/>
    <property type="match status" value="1"/>
</dbReference>
<evidence type="ECO:0000313" key="11">
    <source>
        <dbReference type="Proteomes" id="UP000660729"/>
    </source>
</evidence>
<sequence>MAPYCGLKGKALHAAIWTEACFAVAIFGYNQCAAGGVLATPSFSRQFPAIDVIDAAESEKHYRSTIQGTVIALYTALGIFGALACTFLGDILGRRHTVFIAAVLNLIGSLLMATFYSLAQFIVSRTIIGLGTGGIIATVSVWQSELSKAESRGSHVSAFGIFAGIGLVLGLWLDFGFSYAAGSISWRFPFAFSGILSLFVMGGIYLLPESPRWLMKVNRPTEAQAILQLLNPTDQEIVEKEIRDIELALQLTSGNNKSSILSMFSMGPQRTFHRLILACTAQMMLQLTGVNCITYYASTVYEEYLGFPLAEAQILAAASQFCIVLGSILCAYTVDRYGRRTLMIFSAAANAVCFAFETGLVSNPENHGALKGAVFFLFLFYFVYCIGFLGIPFLYASEIAPIQHRASICGVSTAVSWAFNFLVAEVTPVAFTDIGYRYFIVYAVLNAAWVPLLFVFFPETAGRSLEEIDAIFAESKSIFDPPRVARPSSLTPSNSIPK</sequence>
<feature type="transmembrane region" description="Helical" evidence="8">
    <location>
        <begin position="185"/>
        <end position="207"/>
    </location>
</feature>